<dbReference type="InterPro" id="IPR052380">
    <property type="entry name" value="Viral_DNA_packaging_terminase"/>
</dbReference>
<dbReference type="PANTHER" id="PTHR39184:SF1">
    <property type="entry name" value="PBSX PHAGE TERMINASE LARGE SUBUNIT"/>
    <property type="match status" value="1"/>
</dbReference>
<dbReference type="Gene3D" id="3.30.420.280">
    <property type="match status" value="1"/>
</dbReference>
<dbReference type="InterPro" id="IPR035412">
    <property type="entry name" value="Terminase_L_N"/>
</dbReference>
<dbReference type="EMBL" id="LR797401">
    <property type="protein sequence ID" value="CAB4213867.1"/>
    <property type="molecule type" value="Genomic_DNA"/>
</dbReference>
<name>A0A6J5QDK5_9CAUD</name>
<evidence type="ECO:0000313" key="2">
    <source>
        <dbReference type="EMBL" id="CAB4171386.1"/>
    </source>
</evidence>
<evidence type="ECO:0000313" key="4">
    <source>
        <dbReference type="EMBL" id="CAB4213867.1"/>
    </source>
</evidence>
<dbReference type="Gene3D" id="3.40.50.300">
    <property type="entry name" value="P-loop containing nucleotide triphosphate hydrolases"/>
    <property type="match status" value="1"/>
</dbReference>
<feature type="domain" description="Phage terminase large subunit N-terminal" evidence="1">
    <location>
        <begin position="21"/>
        <end position="210"/>
    </location>
</feature>
<dbReference type="InterPro" id="IPR006437">
    <property type="entry name" value="Phage_terminase_lsu"/>
</dbReference>
<evidence type="ECO:0000313" key="5">
    <source>
        <dbReference type="EMBL" id="CAB5228406.1"/>
    </source>
</evidence>
<protein>
    <submittedName>
        <fullName evidence="3">Phage_term_2, phage terminase, large subunit, PBSX family</fullName>
    </submittedName>
</protein>
<gene>
    <name evidence="3" type="ORF">UFOVP1095_9</name>
    <name evidence="4" type="ORF">UFOVP1452_9</name>
    <name evidence="5" type="ORF">UFOVP1540_38</name>
    <name evidence="2" type="ORF">UFOVP918_9</name>
</gene>
<proteinExistence type="predicted"/>
<dbReference type="NCBIfam" id="TIGR01547">
    <property type="entry name" value="phage_term_2"/>
    <property type="match status" value="1"/>
</dbReference>
<sequence>MAEVIAPAFPRKLDILFQPARYKILHGGRGGAKSWGIARALLLKGVETPLRWLCAREYQNSIEESVHQLLEDQIVALGLSDFYDVQKKAIYGKNGTHFGFEGLHHNVINLKSWEGADGAWIEEAQTVSKNSWNILTPTIRKDGSEIWISFNPEFEDDETYMRFVAKPPKNALVREINWRDNPWFPKVLEEERLECLARDPDSYDHVWEGKCKQWLEGAIYAKELRLAYTERRIGKVEYDPAIPVYTAWDLGHTDDTAIWWYQIVMGEVHILEGYATSGGSLSEYASQILGREVSINLVDDDVIATIGKNIPELDHRRRYRYEKHWLPHDARAKTLAAQGKSIIQQLASALGLQNLAIVPNIGVEDGIQAMRMIFGQLWFNEEGCDAGLKALRRYQRELQQDERSFKKIPKHDWTSHYADAARMMAVAAQGQVKKKKDTENVIQGAYKLPGGGFSLGMSLEQMYKDRPKSAPNRI</sequence>
<dbReference type="EMBL" id="LR798384">
    <property type="protein sequence ID" value="CAB5228406.1"/>
    <property type="molecule type" value="Genomic_DNA"/>
</dbReference>
<dbReference type="EMBL" id="LR796867">
    <property type="protein sequence ID" value="CAB4171386.1"/>
    <property type="molecule type" value="Genomic_DNA"/>
</dbReference>
<evidence type="ECO:0000313" key="3">
    <source>
        <dbReference type="EMBL" id="CAB4182363.1"/>
    </source>
</evidence>
<accession>A0A6J5QDK5</accession>
<dbReference type="EMBL" id="LR797032">
    <property type="protein sequence ID" value="CAB4182363.1"/>
    <property type="molecule type" value="Genomic_DNA"/>
</dbReference>
<dbReference type="InterPro" id="IPR027417">
    <property type="entry name" value="P-loop_NTPase"/>
</dbReference>
<dbReference type="PANTHER" id="PTHR39184">
    <property type="match status" value="1"/>
</dbReference>
<evidence type="ECO:0000259" key="1">
    <source>
        <dbReference type="Pfam" id="PF04466"/>
    </source>
</evidence>
<dbReference type="Pfam" id="PF04466">
    <property type="entry name" value="Terminase_3"/>
    <property type="match status" value="1"/>
</dbReference>
<reference evidence="3" key="1">
    <citation type="submission" date="2020-05" db="EMBL/GenBank/DDBJ databases">
        <authorList>
            <person name="Chiriac C."/>
            <person name="Salcher M."/>
            <person name="Ghai R."/>
            <person name="Kavagutti S V."/>
        </authorList>
    </citation>
    <scope>NUCLEOTIDE SEQUENCE</scope>
</reference>
<organism evidence="3">
    <name type="scientific">uncultured Caudovirales phage</name>
    <dbReference type="NCBI Taxonomy" id="2100421"/>
    <lineage>
        <taxon>Viruses</taxon>
        <taxon>Duplodnaviria</taxon>
        <taxon>Heunggongvirae</taxon>
        <taxon>Uroviricota</taxon>
        <taxon>Caudoviricetes</taxon>
        <taxon>Peduoviridae</taxon>
        <taxon>Maltschvirus</taxon>
        <taxon>Maltschvirus maltsch</taxon>
    </lineage>
</organism>